<keyword evidence="7" id="KW-0539">Nucleus</keyword>
<dbReference type="Pfam" id="PF13359">
    <property type="entry name" value="DDE_Tnp_4"/>
    <property type="match status" value="1"/>
</dbReference>
<comment type="cofactor">
    <cofactor evidence="1">
        <name>a divalent metal cation</name>
        <dbReference type="ChEBI" id="CHEBI:60240"/>
    </cofactor>
</comment>
<dbReference type="PANTHER" id="PTHR22930:SF269">
    <property type="entry name" value="NUCLEASE HARBI1-LIKE PROTEIN"/>
    <property type="match status" value="1"/>
</dbReference>
<dbReference type="InterPro" id="IPR045249">
    <property type="entry name" value="HARBI1-like"/>
</dbReference>
<evidence type="ECO:0000256" key="2">
    <source>
        <dbReference type="ARBA" id="ARBA00004123"/>
    </source>
</evidence>
<sequence>MSKDSETLLLAAALLIKRHRECPLFYKNFYRKKLFKVYRIYLDTLNNERYNRTMWVRDIFTEDERYQQGTSNNLIQQMRNIDRQKIINLLRMSPETFDFLLSQIQPHIQKLEVIRTPIAPITRLEITLRYLASGDSMTSISYNFRVGKQTVSTIIRDTCEAIWYSLKDKVFPLPTTENWKKIAKEFEDKWNFKHCIGALDGKHITMQALPKSGSQYYNYKGAHSIHLLAIADANYKFIMVDIGAAGRLSDGGVFRRSNLGKGFEQSRFNVPEPENNLPYVLVGDEAFPLTTYLMRPFPRRGHLDLTRKVFNYRLSRARRVIENAFGLLVAKWRIFQKPIIASESTINKIVQACVCLHNFLLIRGESNIINNDEMNELLSSSNGLIDIDRVGSNTHGQSAATIREVFKDYFCTTGAVEWQ</sequence>
<evidence type="ECO:0000256" key="3">
    <source>
        <dbReference type="ARBA" id="ARBA00006958"/>
    </source>
</evidence>
<name>A0AAN7VG55_9COLE</name>
<evidence type="ECO:0000256" key="4">
    <source>
        <dbReference type="ARBA" id="ARBA00022722"/>
    </source>
</evidence>
<comment type="similarity">
    <text evidence="3">Belongs to the HARBI1 family.</text>
</comment>
<dbReference type="GO" id="GO:0046872">
    <property type="term" value="F:metal ion binding"/>
    <property type="evidence" value="ECO:0007669"/>
    <property type="project" value="UniProtKB-KW"/>
</dbReference>
<keyword evidence="10" id="KW-1185">Reference proteome</keyword>
<evidence type="ECO:0000256" key="5">
    <source>
        <dbReference type="ARBA" id="ARBA00022723"/>
    </source>
</evidence>
<keyword evidence="5" id="KW-0479">Metal-binding</keyword>
<keyword evidence="6" id="KW-0378">Hydrolase</keyword>
<dbReference type="InterPro" id="IPR027806">
    <property type="entry name" value="HARBI1_dom"/>
</dbReference>
<keyword evidence="4" id="KW-0540">Nuclease</keyword>
<evidence type="ECO:0000256" key="7">
    <source>
        <dbReference type="ARBA" id="ARBA00023242"/>
    </source>
</evidence>
<feature type="domain" description="DDE Tnp4" evidence="8">
    <location>
        <begin position="199"/>
        <end position="358"/>
    </location>
</feature>
<evidence type="ECO:0000313" key="9">
    <source>
        <dbReference type="EMBL" id="KAK5648040.1"/>
    </source>
</evidence>
<proteinExistence type="inferred from homology"/>
<comment type="subcellular location">
    <subcellularLocation>
        <location evidence="2">Nucleus</location>
    </subcellularLocation>
</comment>
<comment type="caution">
    <text evidence="9">The sequence shown here is derived from an EMBL/GenBank/DDBJ whole genome shotgun (WGS) entry which is preliminary data.</text>
</comment>
<protein>
    <recommendedName>
        <fullName evidence="8">DDE Tnp4 domain-containing protein</fullName>
    </recommendedName>
</protein>
<evidence type="ECO:0000313" key="10">
    <source>
        <dbReference type="Proteomes" id="UP001329430"/>
    </source>
</evidence>
<accession>A0AAN7VG55</accession>
<dbReference type="PANTHER" id="PTHR22930">
    <property type="match status" value="1"/>
</dbReference>
<dbReference type="GO" id="GO:0005634">
    <property type="term" value="C:nucleus"/>
    <property type="evidence" value="ECO:0007669"/>
    <property type="project" value="UniProtKB-SubCell"/>
</dbReference>
<dbReference type="AlphaFoldDB" id="A0AAN7VG55"/>
<organism evidence="9 10">
    <name type="scientific">Pyrocoelia pectoralis</name>
    <dbReference type="NCBI Taxonomy" id="417401"/>
    <lineage>
        <taxon>Eukaryota</taxon>
        <taxon>Metazoa</taxon>
        <taxon>Ecdysozoa</taxon>
        <taxon>Arthropoda</taxon>
        <taxon>Hexapoda</taxon>
        <taxon>Insecta</taxon>
        <taxon>Pterygota</taxon>
        <taxon>Neoptera</taxon>
        <taxon>Endopterygota</taxon>
        <taxon>Coleoptera</taxon>
        <taxon>Polyphaga</taxon>
        <taxon>Elateriformia</taxon>
        <taxon>Elateroidea</taxon>
        <taxon>Lampyridae</taxon>
        <taxon>Lampyrinae</taxon>
        <taxon>Pyrocoelia</taxon>
    </lineage>
</organism>
<reference evidence="9 10" key="1">
    <citation type="journal article" date="2024" name="Insects">
        <title>An Improved Chromosome-Level Genome Assembly of the Firefly Pyrocoelia pectoralis.</title>
        <authorList>
            <person name="Fu X."/>
            <person name="Meyer-Rochow V.B."/>
            <person name="Ballantyne L."/>
            <person name="Zhu X."/>
        </authorList>
    </citation>
    <scope>NUCLEOTIDE SEQUENCE [LARGE SCALE GENOMIC DNA]</scope>
    <source>
        <strain evidence="9">XCY_ONT2</strain>
    </source>
</reference>
<evidence type="ECO:0000256" key="1">
    <source>
        <dbReference type="ARBA" id="ARBA00001968"/>
    </source>
</evidence>
<gene>
    <name evidence="9" type="ORF">RI129_002932</name>
</gene>
<evidence type="ECO:0000259" key="8">
    <source>
        <dbReference type="Pfam" id="PF13359"/>
    </source>
</evidence>
<dbReference type="GO" id="GO:0016787">
    <property type="term" value="F:hydrolase activity"/>
    <property type="evidence" value="ECO:0007669"/>
    <property type="project" value="UniProtKB-KW"/>
</dbReference>
<dbReference type="EMBL" id="JAVRBK010000002">
    <property type="protein sequence ID" value="KAK5648040.1"/>
    <property type="molecule type" value="Genomic_DNA"/>
</dbReference>
<dbReference type="Proteomes" id="UP001329430">
    <property type="component" value="Chromosome 2"/>
</dbReference>
<evidence type="ECO:0000256" key="6">
    <source>
        <dbReference type="ARBA" id="ARBA00022801"/>
    </source>
</evidence>
<dbReference type="GO" id="GO:0004518">
    <property type="term" value="F:nuclease activity"/>
    <property type="evidence" value="ECO:0007669"/>
    <property type="project" value="UniProtKB-KW"/>
</dbReference>